<name>S3ZSM6_9ACTN</name>
<dbReference type="AlphaFoldDB" id="S3ZSM6"/>
<proteinExistence type="predicted"/>
<keyword evidence="2" id="KW-1185">Reference proteome</keyword>
<sequence length="42" mass="4557">MGADFLDAGHCKGRGHGDPLLRRHVSVGLDANEIWVGVSRTR</sequence>
<dbReference type="EMBL" id="AOPZ01000027">
    <property type="protein sequence ID" value="EPH46158.1"/>
    <property type="molecule type" value="Genomic_DNA"/>
</dbReference>
<accession>S3ZSM6</accession>
<dbReference type="Proteomes" id="UP000014629">
    <property type="component" value="Unassembled WGS sequence"/>
</dbReference>
<comment type="caution">
    <text evidence="1">The sequence shown here is derived from an EMBL/GenBank/DDBJ whole genome shotgun (WGS) entry which is preliminary data.</text>
</comment>
<gene>
    <name evidence="1" type="ORF">STRAU_0766</name>
</gene>
<evidence type="ECO:0000313" key="2">
    <source>
        <dbReference type="Proteomes" id="UP000014629"/>
    </source>
</evidence>
<reference evidence="1 2" key="1">
    <citation type="submission" date="2013-02" db="EMBL/GenBank/DDBJ databases">
        <title>Draft Genome Sequence of Streptomyces aurantiacus, Which Produces Setomimycin.</title>
        <authorList>
            <person name="Gruening B.A."/>
            <person name="Praeg A."/>
            <person name="Erxleben A."/>
            <person name="Guenther S."/>
            <person name="Mueller M."/>
        </authorList>
    </citation>
    <scope>NUCLEOTIDE SEQUENCE [LARGE SCALE GENOMIC DNA]</scope>
    <source>
        <strain evidence="1 2">JA 4570</strain>
    </source>
</reference>
<dbReference type="PATRIC" id="fig|1286094.4.peg.748"/>
<protein>
    <submittedName>
        <fullName evidence="1">Uncharacterized protein</fullName>
    </submittedName>
</protein>
<organism evidence="1 2">
    <name type="scientific">Streptomyces aurantiacus JA 4570</name>
    <dbReference type="NCBI Taxonomy" id="1286094"/>
    <lineage>
        <taxon>Bacteria</taxon>
        <taxon>Bacillati</taxon>
        <taxon>Actinomycetota</taxon>
        <taxon>Actinomycetes</taxon>
        <taxon>Kitasatosporales</taxon>
        <taxon>Streptomycetaceae</taxon>
        <taxon>Streptomyces</taxon>
        <taxon>Streptomyces aurantiacus group</taxon>
    </lineage>
</organism>
<evidence type="ECO:0000313" key="1">
    <source>
        <dbReference type="EMBL" id="EPH46158.1"/>
    </source>
</evidence>